<reference evidence="7" key="2">
    <citation type="journal article" date="2021" name="PeerJ">
        <title>Extensive microbial diversity within the chicken gut microbiome revealed by metagenomics and culture.</title>
        <authorList>
            <person name="Gilroy R."/>
            <person name="Ravi A."/>
            <person name="Getino M."/>
            <person name="Pursley I."/>
            <person name="Horton D.L."/>
            <person name="Alikhan N.F."/>
            <person name="Baker D."/>
            <person name="Gharbi K."/>
            <person name="Hall N."/>
            <person name="Watson M."/>
            <person name="Adriaenssens E.M."/>
            <person name="Foster-Nyarko E."/>
            <person name="Jarju S."/>
            <person name="Secka A."/>
            <person name="Antonio M."/>
            <person name="Oren A."/>
            <person name="Chaudhuri R.R."/>
            <person name="La Ragione R."/>
            <person name="Hildebrand F."/>
            <person name="Pallen M.J."/>
        </authorList>
    </citation>
    <scope>NUCLEOTIDE SEQUENCE</scope>
    <source>
        <strain evidence="7">ChiGjej1B1-1684</strain>
    </source>
</reference>
<dbReference type="PANTHER" id="PTHR33507">
    <property type="entry name" value="INNER MEMBRANE PROTEIN YBBJ"/>
    <property type="match status" value="1"/>
</dbReference>
<dbReference type="Gene3D" id="2.40.50.140">
    <property type="entry name" value="Nucleic acid-binding proteins"/>
    <property type="match status" value="1"/>
</dbReference>
<proteinExistence type="predicted"/>
<dbReference type="InterPro" id="IPR052165">
    <property type="entry name" value="Membrane_assoc_protease"/>
</dbReference>
<gene>
    <name evidence="7" type="ORF">IAD22_00800</name>
</gene>
<dbReference type="Pfam" id="PF01957">
    <property type="entry name" value="NfeD"/>
    <property type="match status" value="1"/>
</dbReference>
<organism evidence="7 8">
    <name type="scientific">Candidatus Limousia pullorum</name>
    <dbReference type="NCBI Taxonomy" id="2840860"/>
    <lineage>
        <taxon>Bacteria</taxon>
        <taxon>Bacillati</taxon>
        <taxon>Bacillota</taxon>
        <taxon>Clostridia</taxon>
        <taxon>Eubacteriales</taxon>
        <taxon>Oscillospiraceae</taxon>
        <taxon>Oscillospiraceae incertae sedis</taxon>
        <taxon>Candidatus Limousia</taxon>
    </lineage>
</organism>
<evidence type="ECO:0000256" key="5">
    <source>
        <dbReference type="SAM" id="Phobius"/>
    </source>
</evidence>
<keyword evidence="2 5" id="KW-0812">Transmembrane</keyword>
<evidence type="ECO:0000256" key="2">
    <source>
        <dbReference type="ARBA" id="ARBA00022692"/>
    </source>
</evidence>
<protein>
    <submittedName>
        <fullName evidence="7">NfeD family protein</fullName>
    </submittedName>
</protein>
<evidence type="ECO:0000259" key="6">
    <source>
        <dbReference type="Pfam" id="PF01957"/>
    </source>
</evidence>
<dbReference type="GO" id="GO:0005886">
    <property type="term" value="C:plasma membrane"/>
    <property type="evidence" value="ECO:0007669"/>
    <property type="project" value="TreeGrafter"/>
</dbReference>
<comment type="caution">
    <text evidence="7">The sequence shown here is derived from an EMBL/GenBank/DDBJ whole genome shotgun (WGS) entry which is preliminary data.</text>
</comment>
<feature type="transmembrane region" description="Helical" evidence="5">
    <location>
        <begin position="47"/>
        <end position="69"/>
    </location>
</feature>
<evidence type="ECO:0000256" key="3">
    <source>
        <dbReference type="ARBA" id="ARBA00022989"/>
    </source>
</evidence>
<accession>A0A9D1LX01</accession>
<dbReference type="SUPFAM" id="SSF141322">
    <property type="entry name" value="NfeD domain-like"/>
    <property type="match status" value="1"/>
</dbReference>
<feature type="domain" description="NfeD-like C-terminal" evidence="6">
    <location>
        <begin position="83"/>
        <end position="142"/>
    </location>
</feature>
<sequence length="143" mass="15380">MEYMPYIWIAIALVMGIIEASTAQLVSVWFVIGGLAAAVSCIFTDNVFIQIAVFLIVSFASLLATRPFVKKITKFGRVKTNLDSTVGKTAVVTSDIDNRMSQGAVTVGGKVWTARSVDGKVIPKNSSVKVISIEGVKLIVEKI</sequence>
<evidence type="ECO:0000256" key="4">
    <source>
        <dbReference type="ARBA" id="ARBA00023136"/>
    </source>
</evidence>
<evidence type="ECO:0000313" key="8">
    <source>
        <dbReference type="Proteomes" id="UP000824118"/>
    </source>
</evidence>
<evidence type="ECO:0000256" key="1">
    <source>
        <dbReference type="ARBA" id="ARBA00004141"/>
    </source>
</evidence>
<dbReference type="InterPro" id="IPR002810">
    <property type="entry name" value="NfeD-like_C"/>
</dbReference>
<reference evidence="7" key="1">
    <citation type="submission" date="2020-10" db="EMBL/GenBank/DDBJ databases">
        <authorList>
            <person name="Gilroy R."/>
        </authorList>
    </citation>
    <scope>NUCLEOTIDE SEQUENCE</scope>
    <source>
        <strain evidence="7">ChiGjej1B1-1684</strain>
    </source>
</reference>
<dbReference type="Proteomes" id="UP000824118">
    <property type="component" value="Unassembled WGS sequence"/>
</dbReference>
<comment type="subcellular location">
    <subcellularLocation>
        <location evidence="1">Membrane</location>
        <topology evidence="1">Multi-pass membrane protein</topology>
    </subcellularLocation>
</comment>
<keyword evidence="3 5" id="KW-1133">Transmembrane helix</keyword>
<evidence type="ECO:0000313" key="7">
    <source>
        <dbReference type="EMBL" id="HIU49542.1"/>
    </source>
</evidence>
<name>A0A9D1LX01_9FIRM</name>
<feature type="transmembrane region" description="Helical" evidence="5">
    <location>
        <begin position="7"/>
        <end position="32"/>
    </location>
</feature>
<dbReference type="EMBL" id="DVNG01000011">
    <property type="protein sequence ID" value="HIU49542.1"/>
    <property type="molecule type" value="Genomic_DNA"/>
</dbReference>
<dbReference type="AlphaFoldDB" id="A0A9D1LX01"/>
<dbReference type="InterPro" id="IPR012340">
    <property type="entry name" value="NA-bd_OB-fold"/>
</dbReference>
<dbReference type="PANTHER" id="PTHR33507:SF3">
    <property type="entry name" value="INNER MEMBRANE PROTEIN YBBJ"/>
    <property type="match status" value="1"/>
</dbReference>
<keyword evidence="4 5" id="KW-0472">Membrane</keyword>